<reference evidence="4 5" key="1">
    <citation type="journal article" date="2016" name="Nat. Commun.">
        <title>Thousands of microbial genomes shed light on interconnected biogeochemical processes in an aquifer system.</title>
        <authorList>
            <person name="Anantharaman K."/>
            <person name="Brown C.T."/>
            <person name="Hug L.A."/>
            <person name="Sharon I."/>
            <person name="Castelle C.J."/>
            <person name="Probst A.J."/>
            <person name="Thomas B.C."/>
            <person name="Singh A."/>
            <person name="Wilkins M.J."/>
            <person name="Karaoz U."/>
            <person name="Brodie E.L."/>
            <person name="Williams K.H."/>
            <person name="Hubbard S.S."/>
            <person name="Banfield J.F."/>
        </authorList>
    </citation>
    <scope>NUCLEOTIDE SEQUENCE [LARGE SCALE GENOMIC DNA]</scope>
</reference>
<feature type="domain" description="Carbohydrate kinase PfkB" evidence="3">
    <location>
        <begin position="33"/>
        <end position="285"/>
    </location>
</feature>
<keyword evidence="2" id="KW-0418">Kinase</keyword>
<evidence type="ECO:0000256" key="2">
    <source>
        <dbReference type="ARBA" id="ARBA00022777"/>
    </source>
</evidence>
<dbReference type="AlphaFoldDB" id="A0A1F5PKR5"/>
<dbReference type="Pfam" id="PF00294">
    <property type="entry name" value="PfkB"/>
    <property type="match status" value="1"/>
</dbReference>
<dbReference type="PROSITE" id="PS00584">
    <property type="entry name" value="PFKB_KINASES_2"/>
    <property type="match status" value="1"/>
</dbReference>
<dbReference type="SUPFAM" id="SSF53613">
    <property type="entry name" value="Ribokinase-like"/>
    <property type="match status" value="1"/>
</dbReference>
<name>A0A1F5PKR5_9BACT</name>
<dbReference type="PROSITE" id="PS00583">
    <property type="entry name" value="PFKB_KINASES_1"/>
    <property type="match status" value="1"/>
</dbReference>
<dbReference type="Gene3D" id="3.40.1190.20">
    <property type="match status" value="1"/>
</dbReference>
<keyword evidence="1" id="KW-0808">Transferase</keyword>
<protein>
    <recommendedName>
        <fullName evidence="3">Carbohydrate kinase PfkB domain-containing protein</fullName>
    </recommendedName>
</protein>
<dbReference type="EMBL" id="MFEO01000012">
    <property type="protein sequence ID" value="OGE90459.1"/>
    <property type="molecule type" value="Genomic_DNA"/>
</dbReference>
<evidence type="ECO:0000256" key="1">
    <source>
        <dbReference type="ARBA" id="ARBA00022679"/>
    </source>
</evidence>
<evidence type="ECO:0000313" key="4">
    <source>
        <dbReference type="EMBL" id="OGE90459.1"/>
    </source>
</evidence>
<accession>A0A1F5PKR5</accession>
<dbReference type="InterPro" id="IPR002173">
    <property type="entry name" value="Carboh/pur_kinase_PfkB_CS"/>
</dbReference>
<comment type="caution">
    <text evidence="4">The sequence shown here is derived from an EMBL/GenBank/DDBJ whole genome shotgun (WGS) entry which is preliminary data.</text>
</comment>
<dbReference type="InterPro" id="IPR029056">
    <property type="entry name" value="Ribokinase-like"/>
</dbReference>
<dbReference type="CDD" id="cd01942">
    <property type="entry name" value="ribokinase_group_A"/>
    <property type="match status" value="1"/>
</dbReference>
<gene>
    <name evidence="4" type="ORF">A2722_03035</name>
</gene>
<evidence type="ECO:0000313" key="5">
    <source>
        <dbReference type="Proteomes" id="UP000178377"/>
    </source>
</evidence>
<dbReference type="STRING" id="1817828.A2722_03035"/>
<dbReference type="Proteomes" id="UP000178377">
    <property type="component" value="Unassembled WGS sequence"/>
</dbReference>
<proteinExistence type="predicted"/>
<sequence>MTRVWVSGSLAYDRIMDYPGRFGDHIDPTKTHILNLSFAVPTLQQTYGGTAGNIAYGLTQLGCHCGVVASLGADGTMYLKRLRILKVYTKHVQMVGTLPTAGAYVITDRDDNQITGFVVGAASQLPKPPTTRPGDWGMVAAEQGRNMGLLAKHYASRGSPYVFDPGQALTDITVADLRFCIAKAKVVVSNDYEMSIIARRSRVKFGSDQIIITTLGAQGSLVATAGKTLRVRAAKAASVVDPTGAGDAYRAGLMKGLIEGWPLVRTAQLASVVASYAVEALGTQTYTFTIKEITNRYYETFKEKLAYSR</sequence>
<organism evidence="4 5">
    <name type="scientific">Candidatus Doudnabacteria bacterium RIFCSPHIGHO2_01_FULL_50_11</name>
    <dbReference type="NCBI Taxonomy" id="1817828"/>
    <lineage>
        <taxon>Bacteria</taxon>
        <taxon>Candidatus Doudnaibacteriota</taxon>
    </lineage>
</organism>
<dbReference type="InterPro" id="IPR011611">
    <property type="entry name" value="PfkB_dom"/>
</dbReference>
<dbReference type="PANTHER" id="PTHR10584:SF166">
    <property type="entry name" value="RIBOKINASE"/>
    <property type="match status" value="1"/>
</dbReference>
<dbReference type="PANTHER" id="PTHR10584">
    <property type="entry name" value="SUGAR KINASE"/>
    <property type="match status" value="1"/>
</dbReference>
<evidence type="ECO:0000259" key="3">
    <source>
        <dbReference type="Pfam" id="PF00294"/>
    </source>
</evidence>
<dbReference type="GO" id="GO:0016301">
    <property type="term" value="F:kinase activity"/>
    <property type="evidence" value="ECO:0007669"/>
    <property type="project" value="UniProtKB-KW"/>
</dbReference>